<evidence type="ECO:0000256" key="1">
    <source>
        <dbReference type="ARBA" id="ARBA00023015"/>
    </source>
</evidence>
<evidence type="ECO:0000313" key="7">
    <source>
        <dbReference type="Proteomes" id="UP001183629"/>
    </source>
</evidence>
<dbReference type="InterPro" id="IPR018062">
    <property type="entry name" value="HTH_AraC-typ_CS"/>
</dbReference>
<dbReference type="PANTHER" id="PTHR47893">
    <property type="entry name" value="REGULATORY PROTEIN PCHR"/>
    <property type="match status" value="1"/>
</dbReference>
<name>A0AAE3ZJJ1_9ACTN</name>
<dbReference type="PROSITE" id="PS00041">
    <property type="entry name" value="HTH_ARAC_FAMILY_1"/>
    <property type="match status" value="1"/>
</dbReference>
<dbReference type="RefSeq" id="WP_310407771.1">
    <property type="nucleotide sequence ID" value="NZ_JAVDYC010000001.1"/>
</dbReference>
<feature type="compositionally biased region" description="Basic and acidic residues" evidence="4">
    <location>
        <begin position="278"/>
        <end position="288"/>
    </location>
</feature>
<keyword evidence="3" id="KW-0804">Transcription</keyword>
<dbReference type="EMBL" id="JAVDYC010000001">
    <property type="protein sequence ID" value="MDR7319866.1"/>
    <property type="molecule type" value="Genomic_DNA"/>
</dbReference>
<dbReference type="PROSITE" id="PS01124">
    <property type="entry name" value="HTH_ARAC_FAMILY_2"/>
    <property type="match status" value="1"/>
</dbReference>
<sequence length="288" mass="30893">MADFRVRSRGFSVRDVLFNTLESSTALRTTGRSVAVDDHVRLWIVRRGEWRLGLRNGAEQVVRGGRFTVQAGRLSHFAAAPGSVGQVLVVPSSALGAMTRGQPADGPADTAEVRLLTAHATLVQRTVAGLGPAGIDAARETLVELARAACLGGLDETEPRLGAALADAARRLADRRLTDPDLTPMTLAGELNVSVRTLQRAFAAEGRSASAYIRDQRLEQVHRALASPGRRLALSTIAARWRFADHAHLTRAFRQRFGYTPSDYAASFGAPSTPAVDDLGKTGSRPDH</sequence>
<accession>A0AAE3ZJJ1</accession>
<dbReference type="InterPro" id="IPR009057">
    <property type="entry name" value="Homeodomain-like_sf"/>
</dbReference>
<feature type="region of interest" description="Disordered" evidence="4">
    <location>
        <begin position="267"/>
        <end position="288"/>
    </location>
</feature>
<dbReference type="PANTHER" id="PTHR47893:SF1">
    <property type="entry name" value="REGULATORY PROTEIN PCHR"/>
    <property type="match status" value="1"/>
</dbReference>
<dbReference type="SMART" id="SM00342">
    <property type="entry name" value="HTH_ARAC"/>
    <property type="match status" value="1"/>
</dbReference>
<proteinExistence type="predicted"/>
<evidence type="ECO:0000259" key="5">
    <source>
        <dbReference type="PROSITE" id="PS01124"/>
    </source>
</evidence>
<dbReference type="GO" id="GO:0003700">
    <property type="term" value="F:DNA-binding transcription factor activity"/>
    <property type="evidence" value="ECO:0007669"/>
    <property type="project" value="InterPro"/>
</dbReference>
<reference evidence="6 7" key="1">
    <citation type="submission" date="2023-07" db="EMBL/GenBank/DDBJ databases">
        <title>Sequencing the genomes of 1000 actinobacteria strains.</title>
        <authorList>
            <person name="Klenk H.-P."/>
        </authorList>
    </citation>
    <scope>NUCLEOTIDE SEQUENCE [LARGE SCALE GENOMIC DNA]</scope>
    <source>
        <strain evidence="6 7">DSM 44711</strain>
    </source>
</reference>
<dbReference type="SUPFAM" id="SSF46689">
    <property type="entry name" value="Homeodomain-like"/>
    <property type="match status" value="1"/>
</dbReference>
<dbReference type="Proteomes" id="UP001183629">
    <property type="component" value="Unassembled WGS sequence"/>
</dbReference>
<dbReference type="AlphaFoldDB" id="A0AAE3ZJJ1"/>
<evidence type="ECO:0000256" key="3">
    <source>
        <dbReference type="ARBA" id="ARBA00023163"/>
    </source>
</evidence>
<dbReference type="Pfam" id="PF12833">
    <property type="entry name" value="HTH_18"/>
    <property type="match status" value="1"/>
</dbReference>
<dbReference type="InterPro" id="IPR053142">
    <property type="entry name" value="PchR_regulatory_protein"/>
</dbReference>
<dbReference type="Gene3D" id="1.10.10.60">
    <property type="entry name" value="Homeodomain-like"/>
    <property type="match status" value="1"/>
</dbReference>
<organism evidence="6 7">
    <name type="scientific">Catenuloplanes niger</name>
    <dbReference type="NCBI Taxonomy" id="587534"/>
    <lineage>
        <taxon>Bacteria</taxon>
        <taxon>Bacillati</taxon>
        <taxon>Actinomycetota</taxon>
        <taxon>Actinomycetes</taxon>
        <taxon>Micromonosporales</taxon>
        <taxon>Micromonosporaceae</taxon>
        <taxon>Catenuloplanes</taxon>
    </lineage>
</organism>
<keyword evidence="2 6" id="KW-0238">DNA-binding</keyword>
<feature type="domain" description="HTH araC/xylS-type" evidence="5">
    <location>
        <begin position="167"/>
        <end position="267"/>
    </location>
</feature>
<dbReference type="InterPro" id="IPR018060">
    <property type="entry name" value="HTH_AraC"/>
</dbReference>
<comment type="caution">
    <text evidence="6">The sequence shown here is derived from an EMBL/GenBank/DDBJ whole genome shotgun (WGS) entry which is preliminary data.</text>
</comment>
<evidence type="ECO:0000256" key="2">
    <source>
        <dbReference type="ARBA" id="ARBA00023125"/>
    </source>
</evidence>
<keyword evidence="7" id="KW-1185">Reference proteome</keyword>
<evidence type="ECO:0000313" key="6">
    <source>
        <dbReference type="EMBL" id="MDR7319866.1"/>
    </source>
</evidence>
<keyword evidence="1" id="KW-0805">Transcription regulation</keyword>
<gene>
    <name evidence="6" type="ORF">J2S44_000116</name>
</gene>
<dbReference type="GO" id="GO:0043565">
    <property type="term" value="F:sequence-specific DNA binding"/>
    <property type="evidence" value="ECO:0007669"/>
    <property type="project" value="InterPro"/>
</dbReference>
<protein>
    <submittedName>
        <fullName evidence="6">AraC-like DNA-binding protein</fullName>
    </submittedName>
</protein>
<evidence type="ECO:0000256" key="4">
    <source>
        <dbReference type="SAM" id="MobiDB-lite"/>
    </source>
</evidence>